<evidence type="ECO:0000313" key="11">
    <source>
        <dbReference type="Proteomes" id="UP000622797"/>
    </source>
</evidence>
<evidence type="ECO:0000256" key="8">
    <source>
        <dbReference type="SAM" id="Phobius"/>
    </source>
</evidence>
<dbReference type="InterPro" id="IPR056884">
    <property type="entry name" value="NPHP3-like_N"/>
</dbReference>
<comment type="caution">
    <text evidence="10">The sequence shown here is derived from an EMBL/GenBank/DDBJ whole genome shotgun (WGS) entry which is preliminary data.</text>
</comment>
<reference evidence="10" key="2">
    <citation type="submission" date="2020-05" db="EMBL/GenBank/DDBJ databases">
        <authorList>
            <person name="Kim H.-S."/>
            <person name="Proctor R.H."/>
            <person name="Brown D.W."/>
        </authorList>
    </citation>
    <scope>NUCLEOTIDE SEQUENCE</scope>
    <source>
        <strain evidence="10">NRRL 20472</strain>
    </source>
</reference>
<dbReference type="SMART" id="SM00248">
    <property type="entry name" value="ANK"/>
    <property type="match status" value="6"/>
</dbReference>
<feature type="active site" description="Proton acceptor" evidence="6">
    <location>
        <position position="212"/>
    </location>
</feature>
<comment type="caution">
    <text evidence="6">Lacks conserved residue(s) required for the propagation of feature annotation.</text>
</comment>
<dbReference type="CDD" id="cd07216">
    <property type="entry name" value="Pat17_PNPLA8_PNPLA9_like3"/>
    <property type="match status" value="1"/>
</dbReference>
<dbReference type="EC" id="3.1.1.4" evidence="1"/>
<feature type="repeat" description="ANK" evidence="5">
    <location>
        <begin position="1015"/>
        <end position="1047"/>
    </location>
</feature>
<evidence type="ECO:0000256" key="3">
    <source>
        <dbReference type="ARBA" id="ARBA00023098"/>
    </source>
</evidence>
<feature type="transmembrane region" description="Helical" evidence="8">
    <location>
        <begin position="1511"/>
        <end position="1532"/>
    </location>
</feature>
<dbReference type="OrthoDB" id="1658288at2759"/>
<organism evidence="10 11">
    <name type="scientific">Fusarium sarcochroum</name>
    <dbReference type="NCBI Taxonomy" id="1208366"/>
    <lineage>
        <taxon>Eukaryota</taxon>
        <taxon>Fungi</taxon>
        <taxon>Dikarya</taxon>
        <taxon>Ascomycota</taxon>
        <taxon>Pezizomycotina</taxon>
        <taxon>Sordariomycetes</taxon>
        <taxon>Hypocreomycetidae</taxon>
        <taxon>Hypocreales</taxon>
        <taxon>Nectriaceae</taxon>
        <taxon>Fusarium</taxon>
        <taxon>Fusarium lateritium species complex</taxon>
    </lineage>
</organism>
<dbReference type="EMBL" id="JABEXW010000413">
    <property type="protein sequence ID" value="KAF4964394.1"/>
    <property type="molecule type" value="Genomic_DNA"/>
</dbReference>
<dbReference type="Proteomes" id="UP000622797">
    <property type="component" value="Unassembled WGS sequence"/>
</dbReference>
<feature type="region of interest" description="Disordered" evidence="7">
    <location>
        <begin position="1444"/>
        <end position="1477"/>
    </location>
</feature>
<keyword evidence="2" id="KW-0677">Repeat</keyword>
<feature type="active site" description="Nucleophile" evidence="6">
    <location>
        <position position="69"/>
    </location>
</feature>
<gene>
    <name evidence="10" type="ORF">FSARC_7659</name>
</gene>
<keyword evidence="6" id="KW-0378">Hydrolase</keyword>
<evidence type="ECO:0000256" key="7">
    <source>
        <dbReference type="SAM" id="MobiDB-lite"/>
    </source>
</evidence>
<dbReference type="InterPro" id="IPR002641">
    <property type="entry name" value="PNPLA_dom"/>
</dbReference>
<dbReference type="PROSITE" id="PS50088">
    <property type="entry name" value="ANK_REPEAT"/>
    <property type="match status" value="2"/>
</dbReference>
<dbReference type="GO" id="GO:0016042">
    <property type="term" value="P:lipid catabolic process"/>
    <property type="evidence" value="ECO:0007669"/>
    <property type="project" value="UniProtKB-UniRule"/>
</dbReference>
<feature type="short sequence motif" description="GXGXXG" evidence="6">
    <location>
        <begin position="31"/>
        <end position="36"/>
    </location>
</feature>
<reference evidence="10" key="1">
    <citation type="journal article" date="2020" name="BMC Genomics">
        <title>Correction to: Identification and distribution of gene clusters required for synthesis of sphingolipid metabolism inhibitors in diverse species of the filamentous fungus Fusarium.</title>
        <authorList>
            <person name="Kim H.S."/>
            <person name="Lohmar J.M."/>
            <person name="Busman M."/>
            <person name="Brown D.W."/>
            <person name="Naumann T.A."/>
            <person name="Divon H.H."/>
            <person name="Lysoe E."/>
            <person name="Uhlig S."/>
            <person name="Proctor R.H."/>
        </authorList>
    </citation>
    <scope>NUCLEOTIDE SEQUENCE</scope>
    <source>
        <strain evidence="10">NRRL 20472</strain>
    </source>
</reference>
<keyword evidence="6" id="KW-0442">Lipid degradation</keyword>
<dbReference type="Gene3D" id="3.40.1090.10">
    <property type="entry name" value="Cytosolic phospholipase A2 catalytic domain"/>
    <property type="match status" value="1"/>
</dbReference>
<evidence type="ECO:0000256" key="1">
    <source>
        <dbReference type="ARBA" id="ARBA00013278"/>
    </source>
</evidence>
<dbReference type="InterPro" id="IPR027417">
    <property type="entry name" value="P-loop_NTPase"/>
</dbReference>
<keyword evidence="8" id="KW-1133">Transmembrane helix</keyword>
<dbReference type="SUPFAM" id="SSF52151">
    <property type="entry name" value="FabD/lysophospholipase-like"/>
    <property type="match status" value="1"/>
</dbReference>
<dbReference type="Gene3D" id="3.40.50.300">
    <property type="entry name" value="P-loop containing nucleotide triphosphate hydrolases"/>
    <property type="match status" value="1"/>
</dbReference>
<keyword evidence="5" id="KW-0040">ANK repeat</keyword>
<keyword evidence="8" id="KW-0472">Membrane</keyword>
<keyword evidence="8" id="KW-0812">Transmembrane</keyword>
<proteinExistence type="predicted"/>
<feature type="compositionally biased region" description="Acidic residues" evidence="7">
    <location>
        <begin position="1456"/>
        <end position="1470"/>
    </location>
</feature>
<dbReference type="InterPro" id="IPR036770">
    <property type="entry name" value="Ankyrin_rpt-contain_sf"/>
</dbReference>
<dbReference type="Pfam" id="PF24883">
    <property type="entry name" value="NPHP3_N"/>
    <property type="match status" value="1"/>
</dbReference>
<dbReference type="SUPFAM" id="SSF48403">
    <property type="entry name" value="Ankyrin repeat"/>
    <property type="match status" value="1"/>
</dbReference>
<dbReference type="InterPro" id="IPR016035">
    <property type="entry name" value="Acyl_Trfase/lysoPLipase"/>
</dbReference>
<dbReference type="Pfam" id="PF00023">
    <property type="entry name" value="Ank"/>
    <property type="match status" value="1"/>
</dbReference>
<dbReference type="GO" id="GO:0046486">
    <property type="term" value="P:glycerolipid metabolic process"/>
    <property type="evidence" value="ECO:0007669"/>
    <property type="project" value="UniProtKB-ARBA"/>
</dbReference>
<keyword evidence="11" id="KW-1185">Reference proteome</keyword>
<dbReference type="PANTHER" id="PTHR10039">
    <property type="entry name" value="AMELOGENIN"/>
    <property type="match status" value="1"/>
</dbReference>
<name>A0A8H4TUZ0_9HYPO</name>
<dbReference type="Gene3D" id="1.25.40.20">
    <property type="entry name" value="Ankyrin repeat-containing domain"/>
    <property type="match status" value="2"/>
</dbReference>
<protein>
    <recommendedName>
        <fullName evidence="1">phospholipase A2</fullName>
        <ecNumber evidence="1">3.1.1.4</ecNumber>
    </recommendedName>
</protein>
<feature type="domain" description="PNPLA" evidence="9">
    <location>
        <begin position="27"/>
        <end position="225"/>
    </location>
</feature>
<dbReference type="PANTHER" id="PTHR10039:SF17">
    <property type="entry name" value="FUNGAL STAND N-TERMINAL GOODBYE DOMAIN-CONTAINING PROTEIN-RELATED"/>
    <property type="match status" value="1"/>
</dbReference>
<dbReference type="InterPro" id="IPR002110">
    <property type="entry name" value="Ankyrin_rpt"/>
</dbReference>
<dbReference type="SUPFAM" id="SSF52540">
    <property type="entry name" value="P-loop containing nucleoside triphosphate hydrolases"/>
    <property type="match status" value="1"/>
</dbReference>
<keyword evidence="3 6" id="KW-0443">Lipid metabolism</keyword>
<feature type="short sequence motif" description="GXSXG" evidence="6">
    <location>
        <begin position="67"/>
        <end position="71"/>
    </location>
</feature>
<evidence type="ECO:0000256" key="6">
    <source>
        <dbReference type="PROSITE-ProRule" id="PRU01161"/>
    </source>
</evidence>
<dbReference type="GO" id="GO:0004623">
    <property type="term" value="F:phospholipase A2 activity"/>
    <property type="evidence" value="ECO:0007669"/>
    <property type="project" value="UniProtKB-EC"/>
</dbReference>
<feature type="repeat" description="ANK" evidence="5">
    <location>
        <begin position="1221"/>
        <end position="1256"/>
    </location>
</feature>
<dbReference type="PROSITE" id="PS50297">
    <property type="entry name" value="ANK_REP_REGION"/>
    <property type="match status" value="1"/>
</dbReference>
<evidence type="ECO:0000256" key="4">
    <source>
        <dbReference type="ARBA" id="ARBA00023422"/>
    </source>
</evidence>
<dbReference type="Pfam" id="PF01734">
    <property type="entry name" value="Patatin"/>
    <property type="match status" value="1"/>
</dbReference>
<evidence type="ECO:0000313" key="10">
    <source>
        <dbReference type="EMBL" id="KAF4964394.1"/>
    </source>
</evidence>
<evidence type="ECO:0000256" key="2">
    <source>
        <dbReference type="ARBA" id="ARBA00022737"/>
    </source>
</evidence>
<evidence type="ECO:0000256" key="5">
    <source>
        <dbReference type="PROSITE-ProRule" id="PRU00023"/>
    </source>
</evidence>
<dbReference type="Pfam" id="PF12796">
    <property type="entry name" value="Ank_2"/>
    <property type="match status" value="1"/>
</dbReference>
<evidence type="ECO:0000259" key="9">
    <source>
        <dbReference type="PROSITE" id="PS51635"/>
    </source>
</evidence>
<dbReference type="PROSITE" id="PS51635">
    <property type="entry name" value="PNPLA"/>
    <property type="match status" value="1"/>
</dbReference>
<sequence>MEPSSEITPAQHSQTPPERGLRVLSLACSDGGGVRGLSSLYILRHLMKRIDSRNPPKPCDYFDIIGGTSTGGLIAIMLGRLRMSIADCIKKYEELSDDVFKPKRQLNIFGKAKDIWKLDGAFDALELEAATKIVIQYAGMDSEDKLVEHDPQCKVFVLAMRSEITRPVRLRNYETPLTVQEVDCTIVEAVRATSAASSFFSPVTIEGQTFIDAAVGYNNPVDEVLEEVYQVWAGPNSSIERFVSVGTGIPRLNAFGKNFLALGKSLVKIATDTQKAADKFERDAVRANGLSGIYFRFNARGMEGVGLEDTESKGTISAATNNYLNEFETLKKINEFAAVVPSFLSKTQQHAYLRSLRTYDVLSELGRVAEPMPGTFAWVMDTPEFISWCGKDAGGHPVLHILGKPGCGKSVLLAWLRQNVPGSCIAFFACKHSEHIRRSPEMILSSLLRQILTQQPNLFRYVVPMTSCLETWTYAQLWASLKSVLTSPDNTGIICLIDALDECLKETQKQFIKDIRLLSDLIAQRRSRGFTRLVITSRNYVDLHIPSAMSLNLDKRPEMDKDLETFIAAKVEELVSLRPQYDDLAELIICRLQDRASGMYRLVELVIEELYLISDSSKDSILATLRSVPDDISKLYDNIWERLGSLHRARARSILAWILCSFTPLNIHSLNHVSAALATPQNMIHKIESNISKDLSGDLVRLLGPLISVESIVEVSHPSVKDHFLDSEVSTSQQPSTNSIRSSEAHTLIALTCLRYLNSFPAKPHDYSTRGFVSYALTNFARHVARSGDDGIVDQEVVDQEIITFFERDVWSNDWQQLIPHDMRVSSAIYVPRIHDAISFACYYGRSRLVNIMLTNKPESVSCSEGICAKETLRLVYLALVGLQKECLQQVTTLFDKMLFKPGLSVRFFDMAFRPYTEKAWPLLSPTISTLDGVAEYIHSYQMHNQQFQRTDDMRYSLQRDIKHAFDILCPYSAASDEQDLLLLRSHDWSYSTAVIFSQYMLSTYGPDSIDILRAGSDALLEAVSSNRTQATEFLISAGADLRTLDDTDRSLLHMAAGTGNEKVVNLILQRRSIDINSPDNWGKTPLHYACSRYDLWDCAHTLEPRPPYISRAKVVALLLRSGANRKIQDLRGNTAFQTLGHFLVPDWDDIPKCSDLNWREDDLNETIAILMQDLSDVVAWDHRGATILHQAAHKWPVSAVEQLLQFLWSFRVSACLIDHQGHTPLHYAALRGFDSPEKVIEVLCQAGVDPRLRQVYDGSALKVARSFSRLSCAKELIKWEKEFDSKDTAASTSSWLKDKFGSVASNDQAHLPSKKPSVKRRRSFQLVVFAAPQHISRGKWPLEATELESEHHIYPSMKAGLWMSEMAALSSPNSLKWKPTVLSRHVIEGLSFMHLDGRLDGFSQLVDESLSRPMSRKRLEQFGILNKDSTEWRVVQDENFYSPLGTQSQVPDNYDSTEEYDEDETEEQREEDKAWDEAGYEDSIALWDPELDGCDCGKLFCIICAPHPKLLMVICFTVASVLTICALVLFVDNYGGEGQREGLGLWG</sequence>
<comment type="catalytic activity">
    <reaction evidence="4">
        <text>a 1,2-diacyl-sn-glycero-3-phosphocholine + H2O = a 1-acyl-sn-glycero-3-phosphocholine + a fatty acid + H(+)</text>
        <dbReference type="Rhea" id="RHEA:15801"/>
        <dbReference type="ChEBI" id="CHEBI:15377"/>
        <dbReference type="ChEBI" id="CHEBI:15378"/>
        <dbReference type="ChEBI" id="CHEBI:28868"/>
        <dbReference type="ChEBI" id="CHEBI:57643"/>
        <dbReference type="ChEBI" id="CHEBI:58168"/>
        <dbReference type="EC" id="3.1.1.4"/>
    </reaction>
    <physiologicalReaction direction="left-to-right" evidence="4">
        <dbReference type="Rhea" id="RHEA:15802"/>
    </physiologicalReaction>
</comment>
<accession>A0A8H4TUZ0</accession>